<evidence type="ECO:0000313" key="1">
    <source>
        <dbReference type="EMBL" id="KAF2713650.1"/>
    </source>
</evidence>
<proteinExistence type="predicted"/>
<organism evidence="1 2">
    <name type="scientific">Pleomassaria siparia CBS 279.74</name>
    <dbReference type="NCBI Taxonomy" id="1314801"/>
    <lineage>
        <taxon>Eukaryota</taxon>
        <taxon>Fungi</taxon>
        <taxon>Dikarya</taxon>
        <taxon>Ascomycota</taxon>
        <taxon>Pezizomycotina</taxon>
        <taxon>Dothideomycetes</taxon>
        <taxon>Pleosporomycetidae</taxon>
        <taxon>Pleosporales</taxon>
        <taxon>Pleomassariaceae</taxon>
        <taxon>Pleomassaria</taxon>
    </lineage>
</organism>
<dbReference type="Proteomes" id="UP000799428">
    <property type="component" value="Unassembled WGS sequence"/>
</dbReference>
<gene>
    <name evidence="1" type="ORF">K504DRAFT_498455</name>
</gene>
<protein>
    <submittedName>
        <fullName evidence="1">Uncharacterized protein</fullName>
    </submittedName>
</protein>
<reference evidence="1" key="1">
    <citation type="journal article" date="2020" name="Stud. Mycol.">
        <title>101 Dothideomycetes genomes: a test case for predicting lifestyles and emergence of pathogens.</title>
        <authorList>
            <person name="Haridas S."/>
            <person name="Albert R."/>
            <person name="Binder M."/>
            <person name="Bloem J."/>
            <person name="Labutti K."/>
            <person name="Salamov A."/>
            <person name="Andreopoulos B."/>
            <person name="Baker S."/>
            <person name="Barry K."/>
            <person name="Bills G."/>
            <person name="Bluhm B."/>
            <person name="Cannon C."/>
            <person name="Castanera R."/>
            <person name="Culley D."/>
            <person name="Daum C."/>
            <person name="Ezra D."/>
            <person name="Gonzalez J."/>
            <person name="Henrissat B."/>
            <person name="Kuo A."/>
            <person name="Liang C."/>
            <person name="Lipzen A."/>
            <person name="Lutzoni F."/>
            <person name="Magnuson J."/>
            <person name="Mondo S."/>
            <person name="Nolan M."/>
            <person name="Ohm R."/>
            <person name="Pangilinan J."/>
            <person name="Park H.-J."/>
            <person name="Ramirez L."/>
            <person name="Alfaro M."/>
            <person name="Sun H."/>
            <person name="Tritt A."/>
            <person name="Yoshinaga Y."/>
            <person name="Zwiers L.-H."/>
            <person name="Turgeon B."/>
            <person name="Goodwin S."/>
            <person name="Spatafora J."/>
            <person name="Crous P."/>
            <person name="Grigoriev I."/>
        </authorList>
    </citation>
    <scope>NUCLEOTIDE SEQUENCE</scope>
    <source>
        <strain evidence="1">CBS 279.74</strain>
    </source>
</reference>
<dbReference type="EMBL" id="MU005765">
    <property type="protein sequence ID" value="KAF2713650.1"/>
    <property type="molecule type" value="Genomic_DNA"/>
</dbReference>
<sequence length="153" mass="16878">MGPDASTNPFLVETPSRKVALRHLLSYLSGIDHEANPLIDERQAHLGEEPRKEYHPRRLLAPEGFSTLLRVDLLDLFFTPSFPSDSVPTALRRDAEMHSIPAGIRASMIFAPVNHSSAVLVVEEGISFSGVPNNTVTWNGMLNAVWAVIPRGR</sequence>
<accession>A0A6G1KLH1</accession>
<keyword evidence="2" id="KW-1185">Reference proteome</keyword>
<evidence type="ECO:0000313" key="2">
    <source>
        <dbReference type="Proteomes" id="UP000799428"/>
    </source>
</evidence>
<dbReference type="AlphaFoldDB" id="A0A6G1KLH1"/>
<name>A0A6G1KLH1_9PLEO</name>